<name>A0ABT9KK93_9ACTN</name>
<sequence>MAPELAATKVSHLTGRSVVLDPMMGSGTFPLTAAKSGHKAFGCDTDPLALVIAHTLADNYDLDEYESAASSVVKSAQRARGRDIRVDAETSKFIDFWFDVEARLSLAALAVAIEHSPRHLIAPLWCAFSRLIIAKDSGASRARDVSHSRPHRVRDAASFDPIEKFAASAAAVAKRVAASRLENDSAGNPTLPTIVRADARNLPLRAASVDAVMTSPPYLIAIDYLRGHRMSLVWMGYSISYLRALRSGNIGSEAGLAVDPNLQEIVSSSYMGDLSERSQRIIGRYVRDMDQVMAEIARVVKVGGPVSLVMANARMNGVDISIEEILSRVAKRNGLLETARLSRQLPESRRYLPPPKDSSGALDGRMKEEVILTFERA</sequence>
<dbReference type="Gene3D" id="3.40.50.150">
    <property type="entry name" value="Vaccinia Virus protein VP39"/>
    <property type="match status" value="2"/>
</dbReference>
<dbReference type="EMBL" id="JAURUE010000001">
    <property type="protein sequence ID" value="MDP9608830.1"/>
    <property type="molecule type" value="Genomic_DNA"/>
</dbReference>
<gene>
    <name evidence="8" type="ORF">JOF35_001107</name>
</gene>
<keyword evidence="6" id="KW-0680">Restriction system</keyword>
<proteinExistence type="inferred from homology"/>
<dbReference type="RefSeq" id="WP_307110174.1">
    <property type="nucleotide sequence ID" value="NZ_JAURUE010000001.1"/>
</dbReference>
<evidence type="ECO:0000256" key="2">
    <source>
        <dbReference type="ARBA" id="ARBA00012185"/>
    </source>
</evidence>
<dbReference type="Proteomes" id="UP001234880">
    <property type="component" value="Unassembled WGS sequence"/>
</dbReference>
<evidence type="ECO:0000313" key="9">
    <source>
        <dbReference type="Proteomes" id="UP001234880"/>
    </source>
</evidence>
<dbReference type="EC" id="2.1.1.113" evidence="2"/>
<evidence type="ECO:0000313" key="8">
    <source>
        <dbReference type="EMBL" id="MDP9608830.1"/>
    </source>
</evidence>
<evidence type="ECO:0000256" key="7">
    <source>
        <dbReference type="ARBA" id="ARBA00049120"/>
    </source>
</evidence>
<evidence type="ECO:0000256" key="4">
    <source>
        <dbReference type="ARBA" id="ARBA00022679"/>
    </source>
</evidence>
<comment type="catalytic activity">
    <reaction evidence="7">
        <text>a 2'-deoxycytidine in DNA + S-adenosyl-L-methionine = an N(4)-methyl-2'-deoxycytidine in DNA + S-adenosyl-L-homocysteine + H(+)</text>
        <dbReference type="Rhea" id="RHEA:16857"/>
        <dbReference type="Rhea" id="RHEA-COMP:11369"/>
        <dbReference type="Rhea" id="RHEA-COMP:13674"/>
        <dbReference type="ChEBI" id="CHEBI:15378"/>
        <dbReference type="ChEBI" id="CHEBI:57856"/>
        <dbReference type="ChEBI" id="CHEBI:59789"/>
        <dbReference type="ChEBI" id="CHEBI:85452"/>
        <dbReference type="ChEBI" id="CHEBI:137933"/>
        <dbReference type="EC" id="2.1.1.113"/>
    </reaction>
</comment>
<reference evidence="8 9" key="1">
    <citation type="submission" date="2023-07" db="EMBL/GenBank/DDBJ databases">
        <title>Sequencing the genomes of 1000 actinobacteria strains.</title>
        <authorList>
            <person name="Klenk H.-P."/>
        </authorList>
    </citation>
    <scope>NUCLEOTIDE SEQUENCE [LARGE SCALE GENOMIC DNA]</scope>
    <source>
        <strain evidence="8 9">DSM 41600</strain>
    </source>
</reference>
<evidence type="ECO:0000256" key="1">
    <source>
        <dbReference type="ARBA" id="ARBA00010203"/>
    </source>
</evidence>
<keyword evidence="5" id="KW-0949">S-adenosyl-L-methionine</keyword>
<organism evidence="8 9">
    <name type="scientific">Streptomyces demainii</name>
    <dbReference type="NCBI Taxonomy" id="588122"/>
    <lineage>
        <taxon>Bacteria</taxon>
        <taxon>Bacillati</taxon>
        <taxon>Actinomycetota</taxon>
        <taxon>Actinomycetes</taxon>
        <taxon>Kitasatosporales</taxon>
        <taxon>Streptomycetaceae</taxon>
        <taxon>Streptomyces</taxon>
    </lineage>
</organism>
<evidence type="ECO:0000256" key="6">
    <source>
        <dbReference type="ARBA" id="ARBA00022747"/>
    </source>
</evidence>
<accession>A0ABT9KK93</accession>
<comment type="similarity">
    <text evidence="1">Belongs to the N(4)/N(6)-methyltransferase family. N(4) subfamily.</text>
</comment>
<evidence type="ECO:0000256" key="3">
    <source>
        <dbReference type="ARBA" id="ARBA00022603"/>
    </source>
</evidence>
<dbReference type="InterPro" id="IPR029063">
    <property type="entry name" value="SAM-dependent_MTases_sf"/>
</dbReference>
<keyword evidence="9" id="KW-1185">Reference proteome</keyword>
<keyword evidence="3" id="KW-0489">Methyltransferase</keyword>
<protein>
    <recommendedName>
        <fullName evidence="2">site-specific DNA-methyltransferase (cytosine-N(4)-specific)</fullName>
        <ecNumber evidence="2">2.1.1.113</ecNumber>
    </recommendedName>
</protein>
<dbReference type="InterPro" id="IPR017985">
    <property type="entry name" value="MeTrfase_CN4_CS"/>
</dbReference>
<evidence type="ECO:0000256" key="5">
    <source>
        <dbReference type="ARBA" id="ARBA00022691"/>
    </source>
</evidence>
<keyword evidence="4" id="KW-0808">Transferase</keyword>
<dbReference type="SUPFAM" id="SSF53335">
    <property type="entry name" value="S-adenosyl-L-methionine-dependent methyltransferases"/>
    <property type="match status" value="2"/>
</dbReference>
<comment type="caution">
    <text evidence="8">The sequence shown here is derived from an EMBL/GenBank/DDBJ whole genome shotgun (WGS) entry which is preliminary data.</text>
</comment>
<dbReference type="PROSITE" id="PS00093">
    <property type="entry name" value="N4_MTASE"/>
    <property type="match status" value="1"/>
</dbReference>